<sequence>MFLFFWGFLEYYTRPIIKWFLRQLTGKCELLRITDNKPRGASRTVLIGLYPLISFTFISIEKSIGASKSAEIRSGLQWSKDFSYDDYITYVVTVKCISEFEYPQYVSCASIRLSLLSFRQALHYCLQQIHAYAKLMDDVNQIKSTAYRSDDPYHEEMMSKLWKLLRPEDTSPDEDRQWTLIGFQTDSPASDFRGMGILSLKNLIYFSEQHTSLVRNILSASNHPQHWYPFAVVGINITEMLYTFLKNGDLKNQFYNTTAASTLDDFHKLFCFTFSTFHEYWMQTVHDIMFFNYHRENFRCSLLARLKEQDCRLGLPGGDGDVSSFTF</sequence>
<dbReference type="InterPro" id="IPR050868">
    <property type="entry name" value="ELMO_domain-containing"/>
</dbReference>
<reference evidence="2" key="1">
    <citation type="submission" date="2019-05" db="EMBL/GenBank/DDBJ databases">
        <title>Annotation for the trematode Fasciolopsis buski.</title>
        <authorList>
            <person name="Choi Y.-J."/>
        </authorList>
    </citation>
    <scope>NUCLEOTIDE SEQUENCE</scope>
    <source>
        <strain evidence="2">HT</strain>
        <tissue evidence="2">Whole worm</tissue>
    </source>
</reference>
<dbReference type="EMBL" id="LUCM01004685">
    <property type="protein sequence ID" value="KAA0193966.1"/>
    <property type="molecule type" value="Genomic_DNA"/>
</dbReference>
<comment type="caution">
    <text evidence="2">The sequence shown here is derived from an EMBL/GenBank/DDBJ whole genome shotgun (WGS) entry which is preliminary data.</text>
</comment>
<accession>A0A8E0RWP6</accession>
<feature type="domain" description="ELMO" evidence="1">
    <location>
        <begin position="153"/>
        <end position="306"/>
    </location>
</feature>
<name>A0A8E0RWP6_9TREM</name>
<dbReference type="PROSITE" id="PS51335">
    <property type="entry name" value="ELMO"/>
    <property type="match status" value="1"/>
</dbReference>
<dbReference type="InterPro" id="IPR006816">
    <property type="entry name" value="ELMO_dom"/>
</dbReference>
<evidence type="ECO:0000313" key="2">
    <source>
        <dbReference type="EMBL" id="KAA0193966.1"/>
    </source>
</evidence>
<gene>
    <name evidence="2" type="ORF">FBUS_07061</name>
</gene>
<dbReference type="Proteomes" id="UP000728185">
    <property type="component" value="Unassembled WGS sequence"/>
</dbReference>
<dbReference type="PANTHER" id="PTHR12771">
    <property type="entry name" value="ENGULFMENT AND CELL MOTILITY"/>
    <property type="match status" value="1"/>
</dbReference>
<organism evidence="2 3">
    <name type="scientific">Fasciolopsis buskii</name>
    <dbReference type="NCBI Taxonomy" id="27845"/>
    <lineage>
        <taxon>Eukaryota</taxon>
        <taxon>Metazoa</taxon>
        <taxon>Spiralia</taxon>
        <taxon>Lophotrochozoa</taxon>
        <taxon>Platyhelminthes</taxon>
        <taxon>Trematoda</taxon>
        <taxon>Digenea</taxon>
        <taxon>Plagiorchiida</taxon>
        <taxon>Echinostomata</taxon>
        <taxon>Echinostomatoidea</taxon>
        <taxon>Fasciolidae</taxon>
        <taxon>Fasciolopsis</taxon>
    </lineage>
</organism>
<keyword evidence="3" id="KW-1185">Reference proteome</keyword>
<proteinExistence type="predicted"/>
<protein>
    <submittedName>
        <fullName evidence="2">ELMO domain-containing protein 2</fullName>
    </submittedName>
</protein>
<dbReference type="GO" id="GO:0005096">
    <property type="term" value="F:GTPase activator activity"/>
    <property type="evidence" value="ECO:0007669"/>
    <property type="project" value="TreeGrafter"/>
</dbReference>
<dbReference type="Pfam" id="PF04727">
    <property type="entry name" value="ELMO_CED12"/>
    <property type="match status" value="1"/>
</dbReference>
<dbReference type="OrthoDB" id="67155at2759"/>
<evidence type="ECO:0000259" key="1">
    <source>
        <dbReference type="PROSITE" id="PS51335"/>
    </source>
</evidence>
<evidence type="ECO:0000313" key="3">
    <source>
        <dbReference type="Proteomes" id="UP000728185"/>
    </source>
</evidence>
<dbReference type="AlphaFoldDB" id="A0A8E0RWP6"/>
<dbReference type="PANTHER" id="PTHR12771:SF51">
    <property type="entry name" value="LD01482P"/>
    <property type="match status" value="1"/>
</dbReference>